<feature type="compositionally biased region" description="Basic and acidic residues" evidence="1">
    <location>
        <begin position="1"/>
        <end position="10"/>
    </location>
</feature>
<dbReference type="AlphaFoldDB" id="A0AAV7DXD0"/>
<gene>
    <name evidence="2" type="ORF">H6P81_017154</name>
</gene>
<feature type="compositionally biased region" description="Basic residues" evidence="1">
    <location>
        <begin position="244"/>
        <end position="256"/>
    </location>
</feature>
<evidence type="ECO:0000313" key="2">
    <source>
        <dbReference type="EMBL" id="KAG9441300.1"/>
    </source>
</evidence>
<protein>
    <submittedName>
        <fullName evidence="2">Uncharacterized protein</fullName>
    </submittedName>
</protein>
<dbReference type="EMBL" id="JAINDJ010000007">
    <property type="protein sequence ID" value="KAG9441300.1"/>
    <property type="molecule type" value="Genomic_DNA"/>
</dbReference>
<proteinExistence type="predicted"/>
<sequence length="379" mass="42094">MNHLGTRGDFRSTTSSSRSVSPAMKTGYLLGHYCEKAASKAELGSENPAFVRFSSASLSSLSHCCKWGEGLIIICTQFRQNTQFGAPENPPDSSSETKHSKAPSSVLLKKIRRIRAQKRKTTKDPVRIPPPCPFRSERIKNVRRRRPRFRHQASAGAGAGNHQPLPQTPVPHLPATQRPGNPRRLRRERHGPPPRPRLRRLLPPLHLPPLQARLPRLPLSAPRPDLPQHQTPLPLRPLRRRHRALPPHRLHLRGPPRGRQGRDPGRGAPRLPLVRPGLHGRGDLLGAVLAPHPGLHPRVLQREAAVDAVRVAEGGGREGGRGARVAPAITRRPEPRRGECRLLVFQSLRVLDTRLPPKGVQEVLRESEGLIDASMDARD</sequence>
<reference evidence="2 3" key="1">
    <citation type="submission" date="2021-07" db="EMBL/GenBank/DDBJ databases">
        <title>The Aristolochia fimbriata genome: insights into angiosperm evolution, floral development and chemical biosynthesis.</title>
        <authorList>
            <person name="Jiao Y."/>
        </authorList>
    </citation>
    <scope>NUCLEOTIDE SEQUENCE [LARGE SCALE GENOMIC DNA]</scope>
    <source>
        <strain evidence="2">IBCAS-2021</strain>
        <tissue evidence="2">Leaf</tissue>
    </source>
</reference>
<evidence type="ECO:0000313" key="3">
    <source>
        <dbReference type="Proteomes" id="UP000825729"/>
    </source>
</evidence>
<organism evidence="2 3">
    <name type="scientific">Aristolochia fimbriata</name>
    <name type="common">White veined hardy Dutchman's pipe vine</name>
    <dbReference type="NCBI Taxonomy" id="158543"/>
    <lineage>
        <taxon>Eukaryota</taxon>
        <taxon>Viridiplantae</taxon>
        <taxon>Streptophyta</taxon>
        <taxon>Embryophyta</taxon>
        <taxon>Tracheophyta</taxon>
        <taxon>Spermatophyta</taxon>
        <taxon>Magnoliopsida</taxon>
        <taxon>Magnoliidae</taxon>
        <taxon>Piperales</taxon>
        <taxon>Aristolochiaceae</taxon>
        <taxon>Aristolochia</taxon>
    </lineage>
</organism>
<feature type="compositionally biased region" description="Low complexity" evidence="1">
    <location>
        <begin position="11"/>
        <end position="21"/>
    </location>
</feature>
<accession>A0AAV7DXD0</accession>
<name>A0AAV7DXD0_ARIFI</name>
<feature type="compositionally biased region" description="Basic residues" evidence="1">
    <location>
        <begin position="141"/>
        <end position="151"/>
    </location>
</feature>
<feature type="region of interest" description="Disordered" evidence="1">
    <location>
        <begin position="244"/>
        <end position="269"/>
    </location>
</feature>
<dbReference type="Proteomes" id="UP000825729">
    <property type="component" value="Unassembled WGS sequence"/>
</dbReference>
<feature type="region of interest" description="Disordered" evidence="1">
    <location>
        <begin position="85"/>
        <end position="209"/>
    </location>
</feature>
<comment type="caution">
    <text evidence="2">The sequence shown here is derived from an EMBL/GenBank/DDBJ whole genome shotgun (WGS) entry which is preliminary data.</text>
</comment>
<evidence type="ECO:0000256" key="1">
    <source>
        <dbReference type="SAM" id="MobiDB-lite"/>
    </source>
</evidence>
<feature type="compositionally biased region" description="Basic residues" evidence="1">
    <location>
        <begin position="109"/>
        <end position="121"/>
    </location>
</feature>
<keyword evidence="3" id="KW-1185">Reference proteome</keyword>
<feature type="region of interest" description="Disordered" evidence="1">
    <location>
        <begin position="1"/>
        <end position="21"/>
    </location>
</feature>